<evidence type="ECO:0000313" key="3">
    <source>
        <dbReference type="EMBL" id="KAF1764499.1"/>
    </source>
</evidence>
<sequence length="384" mass="45463">MNFLSRLSKLYKFIRIRCHRYPRFPLLNLPYVAIKHVITTMSVSERIKLSLTSKRMEAYVILSRQLSPYCIIHFDSKLSYILMSQEGIMLFSENKFHKYCDYGNEKMKYSDYSSWLNKNSTSLEKFSKLTQKVLTLFPTNYLILQFCTDWMSAEDLEALINIPIFRGCNQLEVFGQWPRGELLDMIMEMANSKGDIKLGRVMVDYSHAMAFKFRNIVYDDSRWIRIEHLLSLENSRFVTLRQCNLNCKDMNILLKYWISTDRNMFEVLKIEGNERFFCPKDVFDGIAVLRAVFHENPYYWITTKSADPSKRNMLACQLDGRTMQCFTGRHDKIRITTGVEDLKVLEILKLLEDRREEKDQEHERTSETLNSFGVLFKDGIAWLR</sequence>
<dbReference type="OrthoDB" id="5908444at2759"/>
<dbReference type="PROSITE" id="PS50181">
    <property type="entry name" value="FBOX"/>
    <property type="match status" value="1"/>
</dbReference>
<gene>
    <name evidence="2" type="ORF">CRE_09821</name>
    <name evidence="3" type="ORF">GCK72_004447</name>
</gene>
<evidence type="ECO:0000313" key="5">
    <source>
        <dbReference type="Proteomes" id="UP000483820"/>
    </source>
</evidence>
<dbReference type="EMBL" id="WUAV01000002">
    <property type="protein sequence ID" value="KAF1764499.1"/>
    <property type="molecule type" value="Genomic_DNA"/>
</dbReference>
<dbReference type="PANTHER" id="PTHR21503">
    <property type="entry name" value="F-BOX-CONTAINING HYPOTHETICAL PROTEIN C.ELEGANS"/>
    <property type="match status" value="1"/>
</dbReference>
<dbReference type="AlphaFoldDB" id="E3NG43"/>
<dbReference type="RefSeq" id="XP_003092627.1">
    <property type="nucleotide sequence ID" value="XM_003092579.1"/>
</dbReference>
<dbReference type="CTD" id="9810402"/>
<evidence type="ECO:0000313" key="2">
    <source>
        <dbReference type="EMBL" id="EFO96933.1"/>
    </source>
</evidence>
<organism evidence="4">
    <name type="scientific">Caenorhabditis remanei</name>
    <name type="common">Caenorhabditis vulgaris</name>
    <dbReference type="NCBI Taxonomy" id="31234"/>
    <lineage>
        <taxon>Eukaryota</taxon>
        <taxon>Metazoa</taxon>
        <taxon>Ecdysozoa</taxon>
        <taxon>Nematoda</taxon>
        <taxon>Chromadorea</taxon>
        <taxon>Rhabditida</taxon>
        <taxon>Rhabditina</taxon>
        <taxon>Rhabditomorpha</taxon>
        <taxon>Rhabditoidea</taxon>
        <taxon>Rhabditidae</taxon>
        <taxon>Peloderinae</taxon>
        <taxon>Caenorhabditis</taxon>
    </lineage>
</organism>
<dbReference type="PANTHER" id="PTHR21503:SF8">
    <property type="entry name" value="F-BOX ASSOCIATED DOMAIN-CONTAINING PROTEIN-RELATED"/>
    <property type="match status" value="1"/>
</dbReference>
<reference evidence="3 5" key="2">
    <citation type="submission" date="2019-12" db="EMBL/GenBank/DDBJ databases">
        <title>Chromosome-level assembly of the Caenorhabditis remanei genome.</title>
        <authorList>
            <person name="Teterina A.A."/>
            <person name="Willis J.H."/>
            <person name="Phillips P.C."/>
        </authorList>
    </citation>
    <scope>NUCLEOTIDE SEQUENCE [LARGE SCALE GENOMIC DNA]</scope>
    <source>
        <strain evidence="3 5">PX506</strain>
        <tissue evidence="3">Whole organism</tissue>
    </source>
</reference>
<reference evidence="2" key="1">
    <citation type="submission" date="2007-07" db="EMBL/GenBank/DDBJ databases">
        <title>PCAP assembly of the Caenorhabditis remanei genome.</title>
        <authorList>
            <consortium name="The Caenorhabditis remanei Sequencing Consortium"/>
            <person name="Wilson R.K."/>
        </authorList>
    </citation>
    <scope>NUCLEOTIDE SEQUENCE [LARGE SCALE GENOMIC DNA]</scope>
    <source>
        <strain evidence="2">PB4641</strain>
    </source>
</reference>
<accession>E3NG43</accession>
<proteinExistence type="predicted"/>
<evidence type="ECO:0000313" key="4">
    <source>
        <dbReference type="Proteomes" id="UP000008281"/>
    </source>
</evidence>
<dbReference type="KEGG" id="crq:GCK72_004447"/>
<dbReference type="InterPro" id="IPR012885">
    <property type="entry name" value="F-box_Sdz-33"/>
</dbReference>
<dbReference type="EMBL" id="DS268649">
    <property type="protein sequence ID" value="EFO96933.1"/>
    <property type="molecule type" value="Genomic_DNA"/>
</dbReference>
<protein>
    <recommendedName>
        <fullName evidence="1">F-box domain-containing protein</fullName>
    </recommendedName>
</protein>
<dbReference type="Proteomes" id="UP000483820">
    <property type="component" value="Chromosome II"/>
</dbReference>
<name>E3NG43_CAERE</name>
<dbReference type="InterPro" id="IPR001810">
    <property type="entry name" value="F-box_dom"/>
</dbReference>
<evidence type="ECO:0000259" key="1">
    <source>
        <dbReference type="PROSITE" id="PS50181"/>
    </source>
</evidence>
<dbReference type="Pfam" id="PF00646">
    <property type="entry name" value="F-box"/>
    <property type="match status" value="1"/>
</dbReference>
<dbReference type="Pfam" id="PF07735">
    <property type="entry name" value="FBA_2"/>
    <property type="match status" value="1"/>
</dbReference>
<keyword evidence="4" id="KW-1185">Reference proteome</keyword>
<feature type="domain" description="F-box" evidence="1">
    <location>
        <begin position="23"/>
        <end position="60"/>
    </location>
</feature>
<dbReference type="GeneID" id="9810402"/>
<dbReference type="HOGENOM" id="CLU_044397_1_0_1"/>
<dbReference type="Proteomes" id="UP000008281">
    <property type="component" value="Unassembled WGS sequence"/>
</dbReference>
<dbReference type="InParanoid" id="E3NG43"/>